<feature type="coiled-coil region" evidence="1">
    <location>
        <begin position="648"/>
        <end position="691"/>
    </location>
</feature>
<accession>A0AB34JZK4</accession>
<sequence>MRDYVRNRNELWRRGSPDRDAVAPRPASSPLAPPVSVLDATIAATRLQKAGRAMLQRSIRRQHANVSAMLAAKRRDLREAASRRAHPPERATPPPPSAMPAIRAWGSSQPSPKEEQETQLERRLHDLQRVVESEQRRLASPATGETQGFVDVDALLEGAGATRNGGQPVWAVALRSAELRARSRRWSEAQSGAVRRDMPRSSLDEFRRLEEECNKQMVVDEMESEQSRHTDEAVVAVHAEAEEERTSRQIGMKAGREEVEMEMGEMDMGRQEALAAVQQLNSPWSASERGRNALASADAAMGSVAGMVPYPRKPLETSPLSRGDEDASSQCSSQAASARSSQNHESPALTRLVLVLQVASSTNSTASSRRSAYTSLQTSTHGAMCASSQDRLSSLLKYLDNAENEAVSQAATQLLPLGLETEARAAVADSPYAGHLSAHSRATSTSDAGRESGAKRSGDSYVLSRTALAHSPGILTPSPAKNVACFAAERAAEMAGTVYAGVKMKMGAMKSELQALRVGNAQLRQELRLAEDNASCVIAEAAVAADTKVAQEKEQAEASIARHLSFIDRLLADKQELSKQCEGLTAQLRALEDKFVAAEVKREEAYAKELRRQKELWAKAERTKREEWAVEKTKEIKESTVRGLEPEIQRLVARHKDEARRVEEAAREESRRELAAERARAQREAARMNEAAVAERQVVQERERELCQRRLAEMSAHFEEQLHAQRLRQSSQAEAEREVEGERRRRELSRLEDELREVRAREGESVARARAEAAKAAKQQQQEHAAELEEVRGAHVAAQREWEGTFDERLASKLAAERALLEGAMETRRTREIEMVVSKLGAEMAAAERAAEQRLERELAQCRAACLKDNKAQLEELEELKVKYVRLMEARGDLEGRVGQSACEISAERARADEAERDASATRGLLEKAQAELQALSSRAAAAAEVQSARWEGERAALAEEAAQLRAELRAAHAAQAVQLSEARQHQDEELRQVEERVRLLRLKKDETISALQRQLANAHSQLLESQEQLRSVQREVLGME</sequence>
<feature type="compositionally biased region" description="Basic and acidic residues" evidence="2">
    <location>
        <begin position="734"/>
        <end position="746"/>
    </location>
</feature>
<evidence type="ECO:0008006" key="5">
    <source>
        <dbReference type="Google" id="ProtNLM"/>
    </source>
</evidence>
<feature type="region of interest" description="Disordered" evidence="2">
    <location>
        <begin position="722"/>
        <end position="746"/>
    </location>
</feature>
<evidence type="ECO:0000256" key="2">
    <source>
        <dbReference type="SAM" id="MobiDB-lite"/>
    </source>
</evidence>
<comment type="caution">
    <text evidence="3">The sequence shown here is derived from an EMBL/GenBank/DDBJ whole genome shotgun (WGS) entry which is preliminary data.</text>
</comment>
<feature type="coiled-coil region" evidence="1">
    <location>
        <begin position="845"/>
        <end position="1036"/>
    </location>
</feature>
<evidence type="ECO:0000256" key="1">
    <source>
        <dbReference type="SAM" id="Coils"/>
    </source>
</evidence>
<dbReference type="InterPro" id="IPR030465">
    <property type="entry name" value="CEP131"/>
</dbReference>
<organism evidence="3 4">
    <name type="scientific">Prymnesium parvum</name>
    <name type="common">Toxic golden alga</name>
    <dbReference type="NCBI Taxonomy" id="97485"/>
    <lineage>
        <taxon>Eukaryota</taxon>
        <taxon>Haptista</taxon>
        <taxon>Haptophyta</taxon>
        <taxon>Prymnesiophyceae</taxon>
        <taxon>Prymnesiales</taxon>
        <taxon>Prymnesiaceae</taxon>
        <taxon>Prymnesium</taxon>
    </lineage>
</organism>
<name>A0AB34JZK4_PRYPA</name>
<reference evidence="3 4" key="1">
    <citation type="journal article" date="2024" name="Science">
        <title>Giant polyketide synthase enzymes in the biosynthesis of giant marine polyether toxins.</title>
        <authorList>
            <person name="Fallon T.R."/>
            <person name="Shende V.V."/>
            <person name="Wierzbicki I.H."/>
            <person name="Pendleton A.L."/>
            <person name="Watervoot N.F."/>
            <person name="Auber R.P."/>
            <person name="Gonzalez D.J."/>
            <person name="Wisecaver J.H."/>
            <person name="Moore B.S."/>
        </authorList>
    </citation>
    <scope>NUCLEOTIDE SEQUENCE [LARGE SCALE GENOMIC DNA]</scope>
    <source>
        <strain evidence="3 4">12B1</strain>
    </source>
</reference>
<dbReference type="GO" id="GO:0005929">
    <property type="term" value="C:cilium"/>
    <property type="evidence" value="ECO:0007669"/>
    <property type="project" value="GOC"/>
</dbReference>
<feature type="coiled-coil region" evidence="1">
    <location>
        <begin position="513"/>
        <end position="540"/>
    </location>
</feature>
<protein>
    <recommendedName>
        <fullName evidence="5">Centrosomal protein of 162 kDa</fullName>
    </recommendedName>
</protein>
<dbReference type="PANTHER" id="PTHR31540">
    <property type="entry name" value="CENTROSOMAL PROTEIN OF 131 KDA"/>
    <property type="match status" value="1"/>
</dbReference>
<feature type="region of interest" description="Disordered" evidence="2">
    <location>
        <begin position="307"/>
        <end position="346"/>
    </location>
</feature>
<dbReference type="PANTHER" id="PTHR31540:SF1">
    <property type="entry name" value="CENTROSOMAL PROTEIN OF 131 KDA"/>
    <property type="match status" value="1"/>
</dbReference>
<feature type="compositionally biased region" description="Basic and acidic residues" evidence="2">
    <location>
        <begin position="448"/>
        <end position="458"/>
    </location>
</feature>
<dbReference type="GO" id="GO:0035735">
    <property type="term" value="P:intraciliary transport involved in cilium assembly"/>
    <property type="evidence" value="ECO:0007669"/>
    <property type="project" value="InterPro"/>
</dbReference>
<feature type="region of interest" description="Disordered" evidence="2">
    <location>
        <begin position="435"/>
        <end position="458"/>
    </location>
</feature>
<evidence type="ECO:0000313" key="3">
    <source>
        <dbReference type="EMBL" id="KAL1525669.1"/>
    </source>
</evidence>
<dbReference type="AlphaFoldDB" id="A0AB34JZK4"/>
<feature type="coiled-coil region" evidence="1">
    <location>
        <begin position="567"/>
        <end position="608"/>
    </location>
</feature>
<feature type="region of interest" description="Disordered" evidence="2">
    <location>
        <begin position="75"/>
        <end position="120"/>
    </location>
</feature>
<feature type="compositionally biased region" description="Low complexity" evidence="2">
    <location>
        <begin position="328"/>
        <end position="341"/>
    </location>
</feature>
<keyword evidence="4" id="KW-1185">Reference proteome</keyword>
<dbReference type="Proteomes" id="UP001515480">
    <property type="component" value="Unassembled WGS sequence"/>
</dbReference>
<feature type="compositionally biased region" description="Basic and acidic residues" evidence="2">
    <location>
        <begin position="75"/>
        <end position="89"/>
    </location>
</feature>
<gene>
    <name evidence="3" type="ORF">AB1Y20_020519</name>
</gene>
<dbReference type="EMBL" id="JBGBPQ010000004">
    <property type="protein sequence ID" value="KAL1525669.1"/>
    <property type="molecule type" value="Genomic_DNA"/>
</dbReference>
<evidence type="ECO:0000313" key="4">
    <source>
        <dbReference type="Proteomes" id="UP001515480"/>
    </source>
</evidence>
<keyword evidence="1" id="KW-0175">Coiled coil</keyword>
<proteinExistence type="predicted"/>